<evidence type="ECO:0000313" key="4">
    <source>
        <dbReference type="Proteomes" id="UP000746741"/>
    </source>
</evidence>
<accession>A0A9X9WFM6</accession>
<evidence type="ECO:0000313" key="5">
    <source>
        <dbReference type="Proteomes" id="UP001138708"/>
    </source>
</evidence>
<gene>
    <name evidence="3" type="ORF">GWK15_12210</name>
    <name evidence="2" type="ORF">GXW75_07750</name>
</gene>
<reference evidence="2" key="3">
    <citation type="journal article" date="2021" name="Syst. Appl. Microbiol.">
        <title>Roseomonas hellenica sp. nov., isolated from roots of wild-growing Alkanna tinctoria.</title>
        <authorList>
            <person name="Rat A."/>
            <person name="Naranjo H.D."/>
            <person name="Lebbe L."/>
            <person name="Cnockaert M."/>
            <person name="Krigas N."/>
            <person name="Grigoriadou K."/>
            <person name="Maloupa E."/>
            <person name="Willems A."/>
        </authorList>
    </citation>
    <scope>NUCLEOTIDE SEQUENCE</scope>
    <source>
        <strain evidence="2">LMG 31161</strain>
    </source>
</reference>
<feature type="chain" id="PRO_5040886399" description="Alpha/beta hydrolase" evidence="1">
    <location>
        <begin position="23"/>
        <end position="231"/>
    </location>
</feature>
<dbReference type="Proteomes" id="UP001138708">
    <property type="component" value="Unassembled WGS sequence"/>
</dbReference>
<name>A0A9X9WFM6_9PROT</name>
<organism evidence="2 5">
    <name type="scientific">Neoroseomonas oryzicola</name>
    <dbReference type="NCBI Taxonomy" id="535904"/>
    <lineage>
        <taxon>Bacteria</taxon>
        <taxon>Pseudomonadati</taxon>
        <taxon>Pseudomonadota</taxon>
        <taxon>Alphaproteobacteria</taxon>
        <taxon>Acetobacterales</taxon>
        <taxon>Acetobacteraceae</taxon>
        <taxon>Neoroseomonas</taxon>
    </lineage>
</organism>
<keyword evidence="1" id="KW-0732">Signal</keyword>
<evidence type="ECO:0000256" key="1">
    <source>
        <dbReference type="SAM" id="SignalP"/>
    </source>
</evidence>
<dbReference type="EMBL" id="JAAVUP010000003">
    <property type="protein sequence ID" value="NKE17708.1"/>
    <property type="molecule type" value="Genomic_DNA"/>
</dbReference>
<dbReference type="AlphaFoldDB" id="A0A9X9WFM6"/>
<dbReference type="RefSeq" id="WP_168041615.1">
    <property type="nucleotide sequence ID" value="NZ_JAAEDK010000014.1"/>
</dbReference>
<keyword evidence="4" id="KW-1185">Reference proteome</keyword>
<proteinExistence type="predicted"/>
<reference evidence="2" key="1">
    <citation type="submission" date="2020-01" db="EMBL/GenBank/DDBJ databases">
        <authorList>
            <person name="Rat A."/>
        </authorList>
    </citation>
    <scope>NUCLEOTIDE SEQUENCE</scope>
    <source>
        <strain evidence="2">LMG 31161</strain>
    </source>
</reference>
<evidence type="ECO:0000313" key="2">
    <source>
        <dbReference type="EMBL" id="MBR0659136.1"/>
    </source>
</evidence>
<evidence type="ECO:0008006" key="6">
    <source>
        <dbReference type="Google" id="ProtNLM"/>
    </source>
</evidence>
<feature type="signal peptide" evidence="1">
    <location>
        <begin position="1"/>
        <end position="22"/>
    </location>
</feature>
<sequence>MPRSLASAALALALGAAGGAAAQGFGSIDSLWVQPAERAGGAPGCARLLLADLPTDWQTGDAAAVVLTPRGGTVPESLQARLVEALLREETAVLDYPAGRPGADCPGRVAPPLAEVFGALDALTGQAGAGLVVAIGFGPYGDAVLAATGEGLASEVLGPGGPRLAAAIAIDAPGRARFAMGAAPHPFEEWPARAPLLCAAIAGVAGLDGPQDCIAALARPQAEASLVRPRR</sequence>
<dbReference type="Proteomes" id="UP000746741">
    <property type="component" value="Unassembled WGS sequence"/>
</dbReference>
<protein>
    <recommendedName>
        <fullName evidence="6">Alpha/beta hydrolase</fullName>
    </recommendedName>
</protein>
<reference evidence="3 4" key="2">
    <citation type="submission" date="2020-02" db="EMBL/GenBank/DDBJ databases">
        <authorList>
            <person name="Sun Q."/>
            <person name="Inoue M."/>
        </authorList>
    </citation>
    <scope>NUCLEOTIDE SEQUENCE [LARGE SCALE GENOMIC DNA]</scope>
    <source>
        <strain evidence="3 4">KCTC 22478</strain>
    </source>
</reference>
<comment type="caution">
    <text evidence="2">The sequence shown here is derived from an EMBL/GenBank/DDBJ whole genome shotgun (WGS) entry which is preliminary data.</text>
</comment>
<dbReference type="EMBL" id="JAAEDK010000014">
    <property type="protein sequence ID" value="MBR0659136.1"/>
    <property type="molecule type" value="Genomic_DNA"/>
</dbReference>
<evidence type="ECO:0000313" key="3">
    <source>
        <dbReference type="EMBL" id="NKE17708.1"/>
    </source>
</evidence>